<name>A0A8S5PUI4_9CAUD</name>
<organism evidence="1">
    <name type="scientific">Myoviridae sp. ctzS633</name>
    <dbReference type="NCBI Taxonomy" id="2825212"/>
    <lineage>
        <taxon>Viruses</taxon>
        <taxon>Duplodnaviria</taxon>
        <taxon>Heunggongvirae</taxon>
        <taxon>Uroviricota</taxon>
        <taxon>Caudoviricetes</taxon>
    </lineage>
</organism>
<dbReference type="EMBL" id="BK015505">
    <property type="protein sequence ID" value="DAE10193.1"/>
    <property type="molecule type" value="Genomic_DNA"/>
</dbReference>
<accession>A0A8S5PUI4</accession>
<evidence type="ECO:0000313" key="1">
    <source>
        <dbReference type="EMBL" id="DAE10193.1"/>
    </source>
</evidence>
<sequence length="110" mass="12025">MYKITLADGTTLENLVLNGNNYVASTAVDDAVFKDNMASVTITNLEDESTEQIEDGVLLSNIVRDGKSWLVLGQKSAEQKRQETIDSTFTDLQMALAEVYEMMIGGKSNG</sequence>
<proteinExistence type="predicted"/>
<protein>
    <submittedName>
        <fullName evidence="1">Uncharacterized protein</fullName>
    </submittedName>
</protein>
<reference evidence="1" key="1">
    <citation type="journal article" date="2021" name="Proc. Natl. Acad. Sci. U.S.A.">
        <title>A Catalog of Tens of Thousands of Viruses from Human Metagenomes Reveals Hidden Associations with Chronic Diseases.</title>
        <authorList>
            <person name="Tisza M.J."/>
            <person name="Buck C.B."/>
        </authorList>
    </citation>
    <scope>NUCLEOTIDE SEQUENCE</scope>
    <source>
        <strain evidence="1">CtzS633</strain>
    </source>
</reference>